<evidence type="ECO:0000313" key="2">
    <source>
        <dbReference type="EMBL" id="MEA1082093.1"/>
    </source>
</evidence>
<evidence type="ECO:0000313" key="3">
    <source>
        <dbReference type="Proteomes" id="UP001305746"/>
    </source>
</evidence>
<dbReference type="SUPFAM" id="SSF53850">
    <property type="entry name" value="Periplasmic binding protein-like II"/>
    <property type="match status" value="1"/>
</dbReference>
<organism evidence="2 3">
    <name type="scientific">Marinobacter qingdaonensis</name>
    <dbReference type="NCBI Taxonomy" id="3108486"/>
    <lineage>
        <taxon>Bacteria</taxon>
        <taxon>Pseudomonadati</taxon>
        <taxon>Pseudomonadota</taxon>
        <taxon>Gammaproteobacteria</taxon>
        <taxon>Pseudomonadales</taxon>
        <taxon>Marinobacteraceae</taxon>
        <taxon>Marinobacter</taxon>
    </lineage>
</organism>
<keyword evidence="1" id="KW-0732">Signal</keyword>
<comment type="caution">
    <text evidence="2">The sequence shown here is derived from an EMBL/GenBank/DDBJ whole genome shotgun (WGS) entry which is preliminary data.</text>
</comment>
<sequence>MSCTVRLGLVLMLAVTMLPRALPASTLTILSPDLPSQSEPGGKGRDSEIVATVLEHCGYYAKFRVVPFGRHIRSFTDYDSADAVTTVPADRDVAGYPSKPYIWYQNGASVLQSSRVKPYTLAGLADLRVVAFANAREILGLEDIIGTLDEYQELSNQRLHSSMLYFGRVDVVLSDGLIFSEINKRMARDPQFRARVDMTEPLLFTPMFDPEPFRLVFRDRKVRDAFNQCFSDLEGRGLIRAINVRHVDRHRDVVGHGYLGY</sequence>
<evidence type="ECO:0000256" key="1">
    <source>
        <dbReference type="SAM" id="SignalP"/>
    </source>
</evidence>
<protein>
    <submittedName>
        <fullName evidence="2">Amino acid ABC transporter substrate-binding protein</fullName>
    </submittedName>
</protein>
<name>A0ABU5P208_9GAMM</name>
<dbReference type="Proteomes" id="UP001305746">
    <property type="component" value="Unassembled WGS sequence"/>
</dbReference>
<keyword evidence="3" id="KW-1185">Reference proteome</keyword>
<feature type="signal peptide" evidence="1">
    <location>
        <begin position="1"/>
        <end position="24"/>
    </location>
</feature>
<reference evidence="2 3" key="1">
    <citation type="submission" date="2023-12" db="EMBL/GenBank/DDBJ databases">
        <title>Marinobacter qingdaonensis sp. nov., isolated from the intertidal sediment of Qingdao, PR China.</title>
        <authorList>
            <person name="Li Y."/>
        </authorList>
    </citation>
    <scope>NUCLEOTIDE SEQUENCE [LARGE SCALE GENOMIC DNA]</scope>
    <source>
        <strain evidence="2 3">ASW11-75</strain>
    </source>
</reference>
<dbReference type="RefSeq" id="WP_322856525.1">
    <property type="nucleotide sequence ID" value="NZ_JAYDCJ010000003.1"/>
</dbReference>
<gene>
    <name evidence="2" type="ORF">U5822_15570</name>
</gene>
<proteinExistence type="predicted"/>
<dbReference type="EMBL" id="JAYDCJ010000003">
    <property type="protein sequence ID" value="MEA1082093.1"/>
    <property type="molecule type" value="Genomic_DNA"/>
</dbReference>
<accession>A0ABU5P208</accession>
<feature type="chain" id="PRO_5046668760" evidence="1">
    <location>
        <begin position="25"/>
        <end position="261"/>
    </location>
</feature>